<protein>
    <submittedName>
        <fullName evidence="1">Uncharacterized protein</fullName>
    </submittedName>
</protein>
<dbReference type="AlphaFoldDB" id="A0A4S2KQP9"/>
<proteinExistence type="predicted"/>
<reference evidence="1 2" key="1">
    <citation type="journal article" date="2019" name="BMC Genomics">
        <title>New insights from Opisthorchis felineus genome: update on genomics of the epidemiologically important liver flukes.</title>
        <authorList>
            <person name="Ershov N.I."/>
            <person name="Mordvinov V.A."/>
            <person name="Prokhortchouk E.B."/>
            <person name="Pakharukova M.Y."/>
            <person name="Gunbin K.V."/>
            <person name="Ustyantsev K."/>
            <person name="Genaev M.A."/>
            <person name="Blinov A.G."/>
            <person name="Mazur A."/>
            <person name="Boulygina E."/>
            <person name="Tsygankova S."/>
            <person name="Khrameeva E."/>
            <person name="Chekanov N."/>
            <person name="Fan G."/>
            <person name="Xiao A."/>
            <person name="Zhang H."/>
            <person name="Xu X."/>
            <person name="Yang H."/>
            <person name="Solovyev V."/>
            <person name="Lee S.M."/>
            <person name="Liu X."/>
            <person name="Afonnikov D.A."/>
            <person name="Skryabin K.G."/>
        </authorList>
    </citation>
    <scope>NUCLEOTIDE SEQUENCE [LARGE SCALE GENOMIC DNA]</scope>
    <source>
        <strain evidence="1">AK-0245</strain>
        <tissue evidence="1">Whole organism</tissue>
    </source>
</reference>
<evidence type="ECO:0000313" key="1">
    <source>
        <dbReference type="EMBL" id="TGZ50399.1"/>
    </source>
</evidence>
<dbReference type="EMBL" id="SJOL01010838">
    <property type="protein sequence ID" value="TGZ50399.1"/>
    <property type="molecule type" value="Genomic_DNA"/>
</dbReference>
<gene>
    <name evidence="1" type="ORF">CRM22_010796</name>
</gene>
<name>A0A4S2KQP9_OPIFE</name>
<dbReference type="Proteomes" id="UP000308267">
    <property type="component" value="Unassembled WGS sequence"/>
</dbReference>
<sequence>MTLMMTMLMMTLLMMKMMLLMAMMMMMMMMMMMVILVMMMMMMMLRTCIETLLQLPSLAKMSVLMRSFVPAPIRSLLCATNGAKGSTFPAFPPLWSGPEAMPSLC</sequence>
<comment type="caution">
    <text evidence="1">The sequence shown here is derived from an EMBL/GenBank/DDBJ whole genome shotgun (WGS) entry which is preliminary data.</text>
</comment>
<accession>A0A4S2KQP9</accession>
<evidence type="ECO:0000313" key="2">
    <source>
        <dbReference type="Proteomes" id="UP000308267"/>
    </source>
</evidence>
<organism evidence="1 2">
    <name type="scientific">Opisthorchis felineus</name>
    <dbReference type="NCBI Taxonomy" id="147828"/>
    <lineage>
        <taxon>Eukaryota</taxon>
        <taxon>Metazoa</taxon>
        <taxon>Spiralia</taxon>
        <taxon>Lophotrochozoa</taxon>
        <taxon>Platyhelminthes</taxon>
        <taxon>Trematoda</taxon>
        <taxon>Digenea</taxon>
        <taxon>Opisthorchiida</taxon>
        <taxon>Opisthorchiata</taxon>
        <taxon>Opisthorchiidae</taxon>
        <taxon>Opisthorchis</taxon>
    </lineage>
</organism>
<keyword evidence="2" id="KW-1185">Reference proteome</keyword>